<organism evidence="2 3">
    <name type="scientific">Segetibacter aerophilus</name>
    <dbReference type="NCBI Taxonomy" id="670293"/>
    <lineage>
        <taxon>Bacteria</taxon>
        <taxon>Pseudomonadati</taxon>
        <taxon>Bacteroidota</taxon>
        <taxon>Chitinophagia</taxon>
        <taxon>Chitinophagales</taxon>
        <taxon>Chitinophagaceae</taxon>
        <taxon>Segetibacter</taxon>
    </lineage>
</organism>
<keyword evidence="1" id="KW-0732">Signal</keyword>
<proteinExistence type="predicted"/>
<evidence type="ECO:0000313" key="3">
    <source>
        <dbReference type="Proteomes" id="UP000321513"/>
    </source>
</evidence>
<feature type="chain" id="PRO_5022143486" description="DUF2911 domain-containing protein" evidence="1">
    <location>
        <begin position="28"/>
        <end position="179"/>
    </location>
</feature>
<comment type="caution">
    <text evidence="2">The sequence shown here is derived from an EMBL/GenBank/DDBJ whole genome shotgun (WGS) entry which is preliminary data.</text>
</comment>
<name>A0A512B7C2_9BACT</name>
<evidence type="ECO:0000313" key="2">
    <source>
        <dbReference type="EMBL" id="GEO07829.1"/>
    </source>
</evidence>
<evidence type="ECO:0008006" key="4">
    <source>
        <dbReference type="Google" id="ProtNLM"/>
    </source>
</evidence>
<dbReference type="Pfam" id="PF11138">
    <property type="entry name" value="DUF2911"/>
    <property type="match status" value="1"/>
</dbReference>
<dbReference type="AlphaFoldDB" id="A0A512B7C2"/>
<dbReference type="Proteomes" id="UP000321513">
    <property type="component" value="Unassembled WGS sequence"/>
</dbReference>
<reference evidence="2 3" key="1">
    <citation type="submission" date="2019-07" db="EMBL/GenBank/DDBJ databases">
        <title>Whole genome shotgun sequence of Segetibacter aerophilus NBRC 106135.</title>
        <authorList>
            <person name="Hosoyama A."/>
            <person name="Uohara A."/>
            <person name="Ohji S."/>
            <person name="Ichikawa N."/>
        </authorList>
    </citation>
    <scope>NUCLEOTIDE SEQUENCE [LARGE SCALE GENOMIC DNA]</scope>
    <source>
        <strain evidence="2 3">NBRC 106135</strain>
    </source>
</reference>
<evidence type="ECO:0000256" key="1">
    <source>
        <dbReference type="SAM" id="SignalP"/>
    </source>
</evidence>
<dbReference type="InterPro" id="IPR021314">
    <property type="entry name" value="DUF2911"/>
</dbReference>
<gene>
    <name evidence="2" type="ORF">SAE01_03250</name>
</gene>
<sequence>MIMKLKLFPCLLLTAFLLTAGFLSSNAQGGARQSPKMTATGKIGEANITITYSSPAVKGRNIWGGLVPYGKVWRAGANEATIFETDKDVMVEGKKLAAGKYSLYALPGEKEWQFIFNSQTGQWGIERSGETTRKADKDVLVVNVKPQVTSSMEESLLYQVNGKGIVLKWEKLEVPVSIK</sequence>
<accession>A0A512B7C2</accession>
<keyword evidence="3" id="KW-1185">Reference proteome</keyword>
<dbReference type="EMBL" id="BJYT01000001">
    <property type="protein sequence ID" value="GEO07829.1"/>
    <property type="molecule type" value="Genomic_DNA"/>
</dbReference>
<feature type="signal peptide" evidence="1">
    <location>
        <begin position="1"/>
        <end position="27"/>
    </location>
</feature>
<protein>
    <recommendedName>
        <fullName evidence="4">DUF2911 domain-containing protein</fullName>
    </recommendedName>
</protein>